<protein>
    <submittedName>
        <fullName evidence="2">Uncharacterized protein</fullName>
    </submittedName>
</protein>
<evidence type="ECO:0000313" key="2">
    <source>
        <dbReference type="EMBL" id="GAI05687.1"/>
    </source>
</evidence>
<keyword evidence="1" id="KW-1133">Transmembrane helix</keyword>
<keyword evidence="1" id="KW-0812">Transmembrane</keyword>
<comment type="caution">
    <text evidence="2">The sequence shown here is derived from an EMBL/GenBank/DDBJ whole genome shotgun (WGS) entry which is preliminary data.</text>
</comment>
<organism evidence="2">
    <name type="scientific">marine sediment metagenome</name>
    <dbReference type="NCBI Taxonomy" id="412755"/>
    <lineage>
        <taxon>unclassified sequences</taxon>
        <taxon>metagenomes</taxon>
        <taxon>ecological metagenomes</taxon>
    </lineage>
</organism>
<evidence type="ECO:0000256" key="1">
    <source>
        <dbReference type="SAM" id="Phobius"/>
    </source>
</evidence>
<keyword evidence="1" id="KW-0472">Membrane</keyword>
<proteinExistence type="predicted"/>
<dbReference type="AlphaFoldDB" id="X1KF71"/>
<dbReference type="EMBL" id="BARV01003343">
    <property type="protein sequence ID" value="GAI05687.1"/>
    <property type="molecule type" value="Genomic_DNA"/>
</dbReference>
<gene>
    <name evidence="2" type="ORF">S06H3_08049</name>
</gene>
<name>X1KF71_9ZZZZ</name>
<feature type="transmembrane region" description="Helical" evidence="1">
    <location>
        <begin position="6"/>
        <end position="30"/>
    </location>
</feature>
<sequence>MDWILVLGWGSPIGIGIFLVLLGSMIFILAKADETSKRTKAFTKEKGIEKKSVLREKLGSSQK</sequence>
<reference evidence="2" key="1">
    <citation type="journal article" date="2014" name="Front. Microbiol.">
        <title>High frequency of phylogenetically diverse reductive dehalogenase-homologous genes in deep subseafloor sedimentary metagenomes.</title>
        <authorList>
            <person name="Kawai M."/>
            <person name="Futagami T."/>
            <person name="Toyoda A."/>
            <person name="Takaki Y."/>
            <person name="Nishi S."/>
            <person name="Hori S."/>
            <person name="Arai W."/>
            <person name="Tsubouchi T."/>
            <person name="Morono Y."/>
            <person name="Uchiyama I."/>
            <person name="Ito T."/>
            <person name="Fujiyama A."/>
            <person name="Inagaki F."/>
            <person name="Takami H."/>
        </authorList>
    </citation>
    <scope>NUCLEOTIDE SEQUENCE</scope>
    <source>
        <strain evidence="2">Expedition CK06-06</strain>
    </source>
</reference>
<accession>X1KF71</accession>